<dbReference type="OrthoDB" id="9802426at2"/>
<evidence type="ECO:0000313" key="13">
    <source>
        <dbReference type="EMBL" id="KEQ26999.1"/>
    </source>
</evidence>
<dbReference type="AlphaFoldDB" id="A0A081P8H6"/>
<dbReference type="EMBL" id="JNVM01000004">
    <property type="protein sequence ID" value="KEQ26999.1"/>
    <property type="molecule type" value="Genomic_DNA"/>
</dbReference>
<reference evidence="13 14" key="1">
    <citation type="submission" date="2014-06" db="EMBL/GenBank/DDBJ databases">
        <title>Draft genome sequence of Paenibacillus sp. MSt1.</title>
        <authorList>
            <person name="Aw Y.K."/>
            <person name="Ong K.S."/>
            <person name="Gan H.M."/>
            <person name="Lee S.M."/>
        </authorList>
    </citation>
    <scope>NUCLEOTIDE SEQUENCE [LARGE SCALE GENOMIC DNA]</scope>
    <source>
        <strain evidence="13 14">MSt1</strain>
    </source>
</reference>
<dbReference type="CDD" id="cd00383">
    <property type="entry name" value="trans_reg_C"/>
    <property type="match status" value="1"/>
</dbReference>
<evidence type="ECO:0000256" key="4">
    <source>
        <dbReference type="ARBA" id="ARBA00023012"/>
    </source>
</evidence>
<protein>
    <submittedName>
        <fullName evidence="13">Transcriptional regulator</fullName>
    </submittedName>
</protein>
<proteinExistence type="predicted"/>
<dbReference type="PROSITE" id="PS50110">
    <property type="entry name" value="RESPONSE_REGULATORY"/>
    <property type="match status" value="1"/>
</dbReference>
<dbReference type="InterPro" id="IPR001867">
    <property type="entry name" value="OmpR/PhoB-type_DNA-bd"/>
</dbReference>
<dbReference type="SUPFAM" id="SSF52172">
    <property type="entry name" value="CheY-like"/>
    <property type="match status" value="1"/>
</dbReference>
<dbReference type="Proteomes" id="UP000028123">
    <property type="component" value="Unassembled WGS sequence"/>
</dbReference>
<evidence type="ECO:0000256" key="1">
    <source>
        <dbReference type="ARBA" id="ARBA00004496"/>
    </source>
</evidence>
<keyword evidence="5" id="KW-0805">Transcription regulation</keyword>
<evidence type="ECO:0000259" key="11">
    <source>
        <dbReference type="PROSITE" id="PS50110"/>
    </source>
</evidence>
<evidence type="ECO:0000256" key="10">
    <source>
        <dbReference type="PROSITE-ProRule" id="PRU01091"/>
    </source>
</evidence>
<feature type="DNA-binding region" description="OmpR/PhoB-type" evidence="10">
    <location>
        <begin position="134"/>
        <end position="234"/>
    </location>
</feature>
<dbReference type="InterPro" id="IPR036388">
    <property type="entry name" value="WH-like_DNA-bd_sf"/>
</dbReference>
<evidence type="ECO:0000313" key="14">
    <source>
        <dbReference type="Proteomes" id="UP000028123"/>
    </source>
</evidence>
<evidence type="ECO:0000256" key="8">
    <source>
        <dbReference type="ARBA" id="ARBA00023163"/>
    </source>
</evidence>
<evidence type="ECO:0000259" key="12">
    <source>
        <dbReference type="PROSITE" id="PS51755"/>
    </source>
</evidence>
<dbReference type="PROSITE" id="PS51755">
    <property type="entry name" value="OMPR_PHOB"/>
    <property type="match status" value="1"/>
</dbReference>
<accession>A0A081P8H6</accession>
<dbReference type="GO" id="GO:0006355">
    <property type="term" value="P:regulation of DNA-templated transcription"/>
    <property type="evidence" value="ECO:0007669"/>
    <property type="project" value="InterPro"/>
</dbReference>
<gene>
    <name evidence="13" type="ORF">ET33_24175</name>
</gene>
<keyword evidence="7" id="KW-0010">Activator</keyword>
<evidence type="ECO:0000256" key="3">
    <source>
        <dbReference type="ARBA" id="ARBA00022553"/>
    </source>
</evidence>
<keyword evidence="14" id="KW-1185">Reference proteome</keyword>
<dbReference type="GO" id="GO:0005829">
    <property type="term" value="C:cytosol"/>
    <property type="evidence" value="ECO:0007669"/>
    <property type="project" value="TreeGrafter"/>
</dbReference>
<dbReference type="InterPro" id="IPR011006">
    <property type="entry name" value="CheY-like_superfamily"/>
</dbReference>
<dbReference type="FunFam" id="1.10.10.10:FF:000018">
    <property type="entry name" value="DNA-binding response regulator ResD"/>
    <property type="match status" value="1"/>
</dbReference>
<dbReference type="Gene3D" id="6.10.250.690">
    <property type="match status" value="1"/>
</dbReference>
<dbReference type="eggNOG" id="COG0745">
    <property type="taxonomic scope" value="Bacteria"/>
</dbReference>
<dbReference type="PANTHER" id="PTHR48111:SF44">
    <property type="entry name" value="TRANSCRIPTIONAL REGULATORY PROTEIN RESD"/>
    <property type="match status" value="1"/>
</dbReference>
<dbReference type="SMART" id="SM00448">
    <property type="entry name" value="REC"/>
    <property type="match status" value="1"/>
</dbReference>
<dbReference type="Pfam" id="PF00072">
    <property type="entry name" value="Response_reg"/>
    <property type="match status" value="1"/>
</dbReference>
<dbReference type="GO" id="GO:0032993">
    <property type="term" value="C:protein-DNA complex"/>
    <property type="evidence" value="ECO:0007669"/>
    <property type="project" value="TreeGrafter"/>
</dbReference>
<evidence type="ECO:0000256" key="2">
    <source>
        <dbReference type="ARBA" id="ARBA00022490"/>
    </source>
</evidence>
<evidence type="ECO:0000256" key="7">
    <source>
        <dbReference type="ARBA" id="ARBA00023159"/>
    </source>
</evidence>
<comment type="caution">
    <text evidence="13">The sequence shown here is derived from an EMBL/GenBank/DDBJ whole genome shotgun (WGS) entry which is preliminary data.</text>
</comment>
<dbReference type="Gene3D" id="1.10.10.10">
    <property type="entry name" value="Winged helix-like DNA-binding domain superfamily/Winged helix DNA-binding domain"/>
    <property type="match status" value="1"/>
</dbReference>
<feature type="domain" description="OmpR/PhoB-type" evidence="12">
    <location>
        <begin position="134"/>
        <end position="234"/>
    </location>
</feature>
<dbReference type="FunFam" id="3.40.50.2300:FF:000001">
    <property type="entry name" value="DNA-binding response regulator PhoB"/>
    <property type="match status" value="1"/>
</dbReference>
<keyword evidence="4" id="KW-0902">Two-component regulatory system</keyword>
<feature type="modified residue" description="4-aspartylphosphate" evidence="9">
    <location>
        <position position="55"/>
    </location>
</feature>
<dbReference type="Gene3D" id="3.40.50.2300">
    <property type="match status" value="1"/>
</dbReference>
<dbReference type="SMART" id="SM00862">
    <property type="entry name" value="Trans_reg_C"/>
    <property type="match status" value="1"/>
</dbReference>
<dbReference type="InterPro" id="IPR001789">
    <property type="entry name" value="Sig_transdc_resp-reg_receiver"/>
</dbReference>
<dbReference type="RefSeq" id="WP_036676720.1">
    <property type="nucleotide sequence ID" value="NZ_JNVM01000004.1"/>
</dbReference>
<name>A0A081P8H6_9BACL</name>
<dbReference type="InterPro" id="IPR039420">
    <property type="entry name" value="WalR-like"/>
</dbReference>
<dbReference type="Pfam" id="PF00486">
    <property type="entry name" value="Trans_reg_C"/>
    <property type="match status" value="1"/>
</dbReference>
<dbReference type="GO" id="GO:0000156">
    <property type="term" value="F:phosphorelay response regulator activity"/>
    <property type="evidence" value="ECO:0007669"/>
    <property type="project" value="TreeGrafter"/>
</dbReference>
<evidence type="ECO:0000256" key="9">
    <source>
        <dbReference type="PROSITE-ProRule" id="PRU00169"/>
    </source>
</evidence>
<dbReference type="PANTHER" id="PTHR48111">
    <property type="entry name" value="REGULATOR OF RPOS"/>
    <property type="match status" value="1"/>
</dbReference>
<evidence type="ECO:0000256" key="5">
    <source>
        <dbReference type="ARBA" id="ARBA00023015"/>
    </source>
</evidence>
<comment type="subcellular location">
    <subcellularLocation>
        <location evidence="1">Cytoplasm</location>
    </subcellularLocation>
</comment>
<evidence type="ECO:0000256" key="6">
    <source>
        <dbReference type="ARBA" id="ARBA00023125"/>
    </source>
</evidence>
<keyword evidence="8" id="KW-0804">Transcription</keyword>
<keyword evidence="2" id="KW-0963">Cytoplasm</keyword>
<feature type="domain" description="Response regulatory" evidence="11">
    <location>
        <begin position="6"/>
        <end position="119"/>
    </location>
</feature>
<sequence>MTLAYKMLIADDEDRIRRILNLYLNKDGAAVDETGDGTQALQMALDRDYDILLLDWMMPGLNGPEICRLLKQVKTTPVILLTAKADESDRLLGFEAGADDYVLKPFSPRELICRIHAILKRTAPGRLRLENKSRHDIVLPHLVIEHLARRVLIDGHEIALTLKEYELLRYFALNENKTLTREELLKEVWKYEVIVDFRTVDSHIRRIREKMHAVSPPAASMLRTVWGIGYRLDVPASFALNKQKTVIER</sequence>
<dbReference type="CDD" id="cd17574">
    <property type="entry name" value="REC_OmpR"/>
    <property type="match status" value="1"/>
</dbReference>
<dbReference type="GO" id="GO:0000976">
    <property type="term" value="F:transcription cis-regulatory region binding"/>
    <property type="evidence" value="ECO:0007669"/>
    <property type="project" value="TreeGrafter"/>
</dbReference>
<organism evidence="13 14">
    <name type="scientific">Paenibacillus tyrfis</name>
    <dbReference type="NCBI Taxonomy" id="1501230"/>
    <lineage>
        <taxon>Bacteria</taxon>
        <taxon>Bacillati</taxon>
        <taxon>Bacillota</taxon>
        <taxon>Bacilli</taxon>
        <taxon>Bacillales</taxon>
        <taxon>Paenibacillaceae</taxon>
        <taxon>Paenibacillus</taxon>
    </lineage>
</organism>
<keyword evidence="6 10" id="KW-0238">DNA-binding</keyword>
<keyword evidence="3 9" id="KW-0597">Phosphoprotein</keyword>